<evidence type="ECO:0000313" key="2">
    <source>
        <dbReference type="EMBL" id="VDP73546.1"/>
    </source>
</evidence>
<dbReference type="Proteomes" id="UP000272942">
    <property type="component" value="Unassembled WGS sequence"/>
</dbReference>
<evidence type="ECO:0000313" key="4">
    <source>
        <dbReference type="WBParaSite" id="ECPE_0000476301-mRNA-1"/>
    </source>
</evidence>
<reference evidence="4" key="1">
    <citation type="submission" date="2016-06" db="UniProtKB">
        <authorList>
            <consortium name="WormBaseParasite"/>
        </authorList>
    </citation>
    <scope>IDENTIFICATION</scope>
</reference>
<gene>
    <name evidence="2" type="ORF">ECPE_LOCUS4751</name>
</gene>
<protein>
    <submittedName>
        <fullName evidence="4">PKP3</fullName>
    </submittedName>
</protein>
<dbReference type="WBParaSite" id="ECPE_0000476301-mRNA-1">
    <property type="protein sequence ID" value="ECPE_0000476301-mRNA-1"/>
    <property type="gene ID" value="ECPE_0000476301"/>
</dbReference>
<dbReference type="OrthoDB" id="10250320at2759"/>
<feature type="compositionally biased region" description="Basic and acidic residues" evidence="1">
    <location>
        <begin position="66"/>
        <end position="86"/>
    </location>
</feature>
<evidence type="ECO:0000256" key="1">
    <source>
        <dbReference type="SAM" id="MobiDB-lite"/>
    </source>
</evidence>
<accession>A0A183ACR6</accession>
<evidence type="ECO:0000313" key="3">
    <source>
        <dbReference type="Proteomes" id="UP000272942"/>
    </source>
</evidence>
<name>A0A183ACR6_9TREM</name>
<sequence length="158" mass="16974">MGNHCSPCCRKSHKSLREDGTSNYGSASNHAEFGPPKSSGYFPNIPKDPRTGYPHGPGGPVGVNGELRHYQGHLDSHLRRSSDRSDPAAMVSGMGDGRSRRYRLVGHSSGAAINTTGTGTQSRYVIVTEPSDYMLSSLYTQSSTSNLQHISPGFLSPH</sequence>
<proteinExistence type="predicted"/>
<reference evidence="2 3" key="2">
    <citation type="submission" date="2018-11" db="EMBL/GenBank/DDBJ databases">
        <authorList>
            <consortium name="Pathogen Informatics"/>
        </authorList>
    </citation>
    <scope>NUCLEOTIDE SEQUENCE [LARGE SCALE GENOMIC DNA]</scope>
    <source>
        <strain evidence="2 3">Egypt</strain>
    </source>
</reference>
<organism evidence="4">
    <name type="scientific">Echinostoma caproni</name>
    <dbReference type="NCBI Taxonomy" id="27848"/>
    <lineage>
        <taxon>Eukaryota</taxon>
        <taxon>Metazoa</taxon>
        <taxon>Spiralia</taxon>
        <taxon>Lophotrochozoa</taxon>
        <taxon>Platyhelminthes</taxon>
        <taxon>Trematoda</taxon>
        <taxon>Digenea</taxon>
        <taxon>Plagiorchiida</taxon>
        <taxon>Echinostomata</taxon>
        <taxon>Echinostomatoidea</taxon>
        <taxon>Echinostomatidae</taxon>
        <taxon>Echinostoma</taxon>
    </lineage>
</organism>
<dbReference type="EMBL" id="UZAN01041604">
    <property type="protein sequence ID" value="VDP73546.1"/>
    <property type="molecule type" value="Genomic_DNA"/>
</dbReference>
<keyword evidence="3" id="KW-1185">Reference proteome</keyword>
<dbReference type="AlphaFoldDB" id="A0A183ACR6"/>
<feature type="region of interest" description="Disordered" evidence="1">
    <location>
        <begin position="1"/>
        <end position="101"/>
    </location>
</feature>